<dbReference type="Gene3D" id="3.60.40.10">
    <property type="entry name" value="PPM-type phosphatase domain"/>
    <property type="match status" value="1"/>
</dbReference>
<reference evidence="2 3" key="1">
    <citation type="submission" date="2022-01" db="EMBL/GenBank/DDBJ databases">
        <title>Dethiosulfovibrio faecalis sp. nov., a novel proteolytic, non-sulfur-reducing bacterium isolated from a marine aquaculture solid waste bioreactor.</title>
        <authorList>
            <person name="Grabowski S."/>
            <person name="Apolinario E."/>
            <person name="Schneider N."/>
            <person name="Marshall C.W."/>
            <person name="Sowers K.R."/>
        </authorList>
    </citation>
    <scope>NUCLEOTIDE SEQUENCE [LARGE SCALE GENOMIC DNA]</scope>
    <source>
        <strain evidence="2 3">DSM 12537</strain>
    </source>
</reference>
<dbReference type="SUPFAM" id="SSF81606">
    <property type="entry name" value="PP2C-like"/>
    <property type="match status" value="1"/>
</dbReference>
<proteinExistence type="predicted"/>
<dbReference type="EMBL" id="JAKGUD010000004">
    <property type="protein sequence ID" value="MCF4142336.1"/>
    <property type="molecule type" value="Genomic_DNA"/>
</dbReference>
<dbReference type="RefSeq" id="WP_236099073.1">
    <property type="nucleotide sequence ID" value="NZ_JAKGUD010000004.1"/>
</dbReference>
<dbReference type="InterPro" id="IPR036457">
    <property type="entry name" value="PPM-type-like_dom_sf"/>
</dbReference>
<feature type="domain" description="PPM-type phosphatase" evidence="1">
    <location>
        <begin position="6"/>
        <end position="229"/>
    </location>
</feature>
<gene>
    <name evidence="2" type="ORF">L2W38_05875</name>
</gene>
<name>A0ABS9EPZ6_9BACT</name>
<protein>
    <submittedName>
        <fullName evidence="2">SpoIIE family protein phosphatase</fullName>
    </submittedName>
</protein>
<sequence>MNGPLFLEVDVAQRAKEGQCICGDSFLSHRMADKNRVLSVLSDGLGSGVKANILSSMTATMALRFAASDMDFLHSAEIMMEALPICQVRKISYATFTVVDSVLKGWTRMIEMDNPSSIVIRDGEVLPLSYREVESPRWNDRKIRMSEILTKPEDRIIIMSDGITQSGMGTYSHPLGWGEEGCRSFVLKTVRRRPDISAGDLAVRVMEEAISKEPSRRSGDDMTCAVMYFRRPRNLILLTGPPFSKDRDGEYAAALKDFEGTKVICGGTTAEIVGRRLGKSIETDLESWSPGVPPRSSMEGVDLITEGILTLTEAKKILESQRGLRETNPAAELARLLLDNDVINFVVGTRINEAHQDPTLPVEIEIRRNIVKGIATVLEEKHLKEVSIRYF</sequence>
<dbReference type="Pfam" id="PF07228">
    <property type="entry name" value="SpoIIE"/>
    <property type="match status" value="1"/>
</dbReference>
<dbReference type="InterPro" id="IPR001932">
    <property type="entry name" value="PPM-type_phosphatase-like_dom"/>
</dbReference>
<comment type="caution">
    <text evidence="2">The sequence shown here is derived from an EMBL/GenBank/DDBJ whole genome shotgun (WGS) entry which is preliminary data.</text>
</comment>
<accession>A0ABS9EPZ6</accession>
<evidence type="ECO:0000313" key="3">
    <source>
        <dbReference type="Proteomes" id="UP001200430"/>
    </source>
</evidence>
<dbReference type="SMART" id="SM00331">
    <property type="entry name" value="PP2C_SIG"/>
    <property type="match status" value="1"/>
</dbReference>
<keyword evidence="3" id="KW-1185">Reference proteome</keyword>
<evidence type="ECO:0000259" key="1">
    <source>
        <dbReference type="SMART" id="SM00331"/>
    </source>
</evidence>
<dbReference type="Proteomes" id="UP001200430">
    <property type="component" value="Unassembled WGS sequence"/>
</dbReference>
<evidence type="ECO:0000313" key="2">
    <source>
        <dbReference type="EMBL" id="MCF4142336.1"/>
    </source>
</evidence>
<organism evidence="2 3">
    <name type="scientific">Dethiosulfovibrio marinus</name>
    <dbReference type="NCBI Taxonomy" id="133532"/>
    <lineage>
        <taxon>Bacteria</taxon>
        <taxon>Thermotogati</taxon>
        <taxon>Synergistota</taxon>
        <taxon>Synergistia</taxon>
        <taxon>Synergistales</taxon>
        <taxon>Dethiosulfovibrionaceae</taxon>
        <taxon>Dethiosulfovibrio</taxon>
    </lineage>
</organism>